<dbReference type="SUPFAM" id="SSF56645">
    <property type="entry name" value="Acyl-CoA dehydrogenase NM domain-like"/>
    <property type="match status" value="1"/>
</dbReference>
<organism evidence="10 11">
    <name type="scientific">Neoroseomonas terrae</name>
    <dbReference type="NCBI Taxonomy" id="424799"/>
    <lineage>
        <taxon>Bacteria</taxon>
        <taxon>Pseudomonadati</taxon>
        <taxon>Pseudomonadota</taxon>
        <taxon>Alphaproteobacteria</taxon>
        <taxon>Acetobacterales</taxon>
        <taxon>Acetobacteraceae</taxon>
        <taxon>Neoroseomonas</taxon>
    </lineage>
</organism>
<dbReference type="InterPro" id="IPR009100">
    <property type="entry name" value="AcylCoA_DH/oxidase_NM_dom_sf"/>
</dbReference>
<dbReference type="InterPro" id="IPR006091">
    <property type="entry name" value="Acyl-CoA_Oxase/DH_mid-dom"/>
</dbReference>
<evidence type="ECO:0000259" key="8">
    <source>
        <dbReference type="Pfam" id="PF02770"/>
    </source>
</evidence>
<accession>A0ABS5ELX6</accession>
<dbReference type="Gene3D" id="2.40.110.10">
    <property type="entry name" value="Butyryl-CoA Dehydrogenase, subunit A, domain 2"/>
    <property type="match status" value="1"/>
</dbReference>
<dbReference type="RefSeq" id="WP_211870730.1">
    <property type="nucleotide sequence ID" value="NZ_JAAEDI010000023.1"/>
</dbReference>
<comment type="cofactor">
    <cofactor evidence="1 6">
        <name>FAD</name>
        <dbReference type="ChEBI" id="CHEBI:57692"/>
    </cofactor>
</comment>
<evidence type="ECO:0000256" key="5">
    <source>
        <dbReference type="ARBA" id="ARBA00023002"/>
    </source>
</evidence>
<dbReference type="InterPro" id="IPR046373">
    <property type="entry name" value="Acyl-CoA_Oxase/DH_mid-dom_sf"/>
</dbReference>
<feature type="domain" description="Acyl-CoA dehydrogenase/oxidase C-terminal" evidence="7">
    <location>
        <begin position="232"/>
        <end position="390"/>
    </location>
</feature>
<dbReference type="SUPFAM" id="SSF47203">
    <property type="entry name" value="Acyl-CoA dehydrogenase C-terminal domain-like"/>
    <property type="match status" value="1"/>
</dbReference>
<dbReference type="InterPro" id="IPR036250">
    <property type="entry name" value="AcylCo_DH-like_C"/>
</dbReference>
<evidence type="ECO:0000259" key="7">
    <source>
        <dbReference type="Pfam" id="PF00441"/>
    </source>
</evidence>
<dbReference type="Gene3D" id="1.20.140.10">
    <property type="entry name" value="Butyryl-CoA Dehydrogenase, subunit A, domain 3"/>
    <property type="match status" value="1"/>
</dbReference>
<keyword evidence="4 6" id="KW-0274">FAD</keyword>
<dbReference type="PANTHER" id="PTHR43292">
    <property type="entry name" value="ACYL-COA DEHYDROGENASE"/>
    <property type="match status" value="1"/>
</dbReference>
<dbReference type="EMBL" id="JAAEDI010000023">
    <property type="protein sequence ID" value="MBR0652012.1"/>
    <property type="molecule type" value="Genomic_DNA"/>
</dbReference>
<proteinExistence type="inferred from homology"/>
<evidence type="ECO:0000256" key="1">
    <source>
        <dbReference type="ARBA" id="ARBA00001974"/>
    </source>
</evidence>
<dbReference type="Pfam" id="PF02771">
    <property type="entry name" value="Acyl-CoA_dh_N"/>
    <property type="match status" value="1"/>
</dbReference>
<comment type="similarity">
    <text evidence="2 6">Belongs to the acyl-CoA dehydrogenase family.</text>
</comment>
<gene>
    <name evidence="10" type="ORF">GXW78_20280</name>
</gene>
<keyword evidence="3 6" id="KW-0285">Flavoprotein</keyword>
<keyword evidence="5 6" id="KW-0560">Oxidoreductase</keyword>
<dbReference type="InterPro" id="IPR013786">
    <property type="entry name" value="AcylCoA_DH/ox_N"/>
</dbReference>
<sequence length="392" mass="43085">MSDVPVADELGGFRAEVQRFLVSALPPELAARTKAGHTLSRDELMFWHRTLHGRGWVAPGWPTEHGGAGWSILQRHIYDEEAARAGAPSIIPMALTIVGPLLIAHGTDAQRTKYLPRILDGSEIWCQAWSEPEAGSDLASLRCHAERIGDEYVVNGTKIWTTFAQWADRCMLLARTATGDRQQFGITILLIDMKDPGVSIRPLPSLDGMHVLNQVYFDNVRVLVSDRVGPEDEGWGLLKSTVGHERILNADVGRARALLDRLIRTVQANPGAQPGLRSRVARAAIRLRSLEVLVMRALDSPDPANASGASIIKLLGTELQQEASWLMSEALGLYGLPYLPDVMQNGWQNEIPIGPDDAATVTPFYLFWRKASISAGTSEIMRNLIAQQVLGR</sequence>
<dbReference type="InterPro" id="IPR009075">
    <property type="entry name" value="AcylCo_DH/oxidase_C"/>
</dbReference>
<comment type="caution">
    <text evidence="10">The sequence shown here is derived from an EMBL/GenBank/DDBJ whole genome shotgun (WGS) entry which is preliminary data.</text>
</comment>
<evidence type="ECO:0000313" key="11">
    <source>
        <dbReference type="Proteomes" id="UP000698752"/>
    </source>
</evidence>
<evidence type="ECO:0000259" key="9">
    <source>
        <dbReference type="Pfam" id="PF02771"/>
    </source>
</evidence>
<feature type="domain" description="Acyl-CoA dehydrogenase/oxidase N-terminal" evidence="9">
    <location>
        <begin position="12"/>
        <end position="121"/>
    </location>
</feature>
<dbReference type="InterPro" id="IPR052161">
    <property type="entry name" value="Mycobact_Acyl-CoA_DH"/>
</dbReference>
<dbReference type="Gene3D" id="1.10.540.10">
    <property type="entry name" value="Acyl-CoA dehydrogenase/oxidase, N-terminal domain"/>
    <property type="match status" value="1"/>
</dbReference>
<evidence type="ECO:0000256" key="3">
    <source>
        <dbReference type="ARBA" id="ARBA00022630"/>
    </source>
</evidence>
<feature type="domain" description="Acyl-CoA oxidase/dehydrogenase middle" evidence="8">
    <location>
        <begin position="126"/>
        <end position="220"/>
    </location>
</feature>
<evidence type="ECO:0000256" key="2">
    <source>
        <dbReference type="ARBA" id="ARBA00009347"/>
    </source>
</evidence>
<evidence type="ECO:0000313" key="10">
    <source>
        <dbReference type="EMBL" id="MBR0652012.1"/>
    </source>
</evidence>
<evidence type="ECO:0000256" key="6">
    <source>
        <dbReference type="RuleBase" id="RU362125"/>
    </source>
</evidence>
<name>A0ABS5ELX6_9PROT</name>
<dbReference type="Proteomes" id="UP000698752">
    <property type="component" value="Unassembled WGS sequence"/>
</dbReference>
<protein>
    <submittedName>
        <fullName evidence="10">Pimeloyl-CoA dehydrogenase large subunit</fullName>
    </submittedName>
</protein>
<dbReference type="Pfam" id="PF00441">
    <property type="entry name" value="Acyl-CoA_dh_1"/>
    <property type="match status" value="1"/>
</dbReference>
<reference evidence="11" key="1">
    <citation type="journal article" date="2021" name="Syst. Appl. Microbiol.">
        <title>Roseomonas hellenica sp. nov., isolated from roots of wild-growing Alkanna tinctoria.</title>
        <authorList>
            <person name="Rat A."/>
            <person name="Naranjo H.D."/>
            <person name="Lebbe L."/>
            <person name="Cnockaert M."/>
            <person name="Krigas N."/>
            <person name="Grigoriadou K."/>
            <person name="Maloupa E."/>
            <person name="Willems A."/>
        </authorList>
    </citation>
    <scope>NUCLEOTIDE SEQUENCE [LARGE SCALE GENOMIC DNA]</scope>
    <source>
        <strain evidence="11">LMG 31159</strain>
    </source>
</reference>
<dbReference type="PANTHER" id="PTHR43292:SF3">
    <property type="entry name" value="ACYL-COA DEHYDROGENASE FADE29"/>
    <property type="match status" value="1"/>
</dbReference>
<dbReference type="InterPro" id="IPR037069">
    <property type="entry name" value="AcylCoA_DH/ox_N_sf"/>
</dbReference>
<keyword evidence="11" id="KW-1185">Reference proteome</keyword>
<dbReference type="Pfam" id="PF02770">
    <property type="entry name" value="Acyl-CoA_dh_M"/>
    <property type="match status" value="1"/>
</dbReference>
<evidence type="ECO:0000256" key="4">
    <source>
        <dbReference type="ARBA" id="ARBA00022827"/>
    </source>
</evidence>